<keyword evidence="1" id="KW-0862">Zinc</keyword>
<evidence type="ECO:0000259" key="3">
    <source>
        <dbReference type="PROSITE" id="PS51083"/>
    </source>
</evidence>
<reference evidence="4 5" key="1">
    <citation type="journal article" date="2019" name="Nat. Ecol. Evol.">
        <title>Megaphylogeny resolves global patterns of mushroom evolution.</title>
        <authorList>
            <person name="Varga T."/>
            <person name="Krizsan K."/>
            <person name="Foldi C."/>
            <person name="Dima B."/>
            <person name="Sanchez-Garcia M."/>
            <person name="Sanchez-Ramirez S."/>
            <person name="Szollosi G.J."/>
            <person name="Szarkandi J.G."/>
            <person name="Papp V."/>
            <person name="Albert L."/>
            <person name="Andreopoulos W."/>
            <person name="Angelini C."/>
            <person name="Antonin V."/>
            <person name="Barry K.W."/>
            <person name="Bougher N.L."/>
            <person name="Buchanan P."/>
            <person name="Buyck B."/>
            <person name="Bense V."/>
            <person name="Catcheside P."/>
            <person name="Chovatia M."/>
            <person name="Cooper J."/>
            <person name="Damon W."/>
            <person name="Desjardin D."/>
            <person name="Finy P."/>
            <person name="Geml J."/>
            <person name="Haridas S."/>
            <person name="Hughes K."/>
            <person name="Justo A."/>
            <person name="Karasinski D."/>
            <person name="Kautmanova I."/>
            <person name="Kiss B."/>
            <person name="Kocsube S."/>
            <person name="Kotiranta H."/>
            <person name="LaButti K.M."/>
            <person name="Lechner B.E."/>
            <person name="Liimatainen K."/>
            <person name="Lipzen A."/>
            <person name="Lukacs Z."/>
            <person name="Mihaltcheva S."/>
            <person name="Morgado L.N."/>
            <person name="Niskanen T."/>
            <person name="Noordeloos M.E."/>
            <person name="Ohm R.A."/>
            <person name="Ortiz-Santana B."/>
            <person name="Ovrebo C."/>
            <person name="Racz N."/>
            <person name="Riley R."/>
            <person name="Savchenko A."/>
            <person name="Shiryaev A."/>
            <person name="Soop K."/>
            <person name="Spirin V."/>
            <person name="Szebenyi C."/>
            <person name="Tomsovsky M."/>
            <person name="Tulloss R.E."/>
            <person name="Uehling J."/>
            <person name="Grigoriev I.V."/>
            <person name="Vagvolgyi C."/>
            <person name="Papp T."/>
            <person name="Martin F.M."/>
            <person name="Miettinen O."/>
            <person name="Hibbett D.S."/>
            <person name="Nagy L.G."/>
        </authorList>
    </citation>
    <scope>NUCLEOTIDE SEQUENCE [LARGE SCALE GENOMIC DNA]</scope>
    <source>
        <strain evidence="4 5">CBS 309.79</strain>
    </source>
</reference>
<keyword evidence="5" id="KW-1185">Reference proteome</keyword>
<dbReference type="GO" id="GO:0008270">
    <property type="term" value="F:zinc ion binding"/>
    <property type="evidence" value="ECO:0007669"/>
    <property type="project" value="UniProtKB-UniRule"/>
</dbReference>
<dbReference type="AlphaFoldDB" id="A0A5C3QKR9"/>
<dbReference type="OrthoDB" id="18412at2759"/>
<evidence type="ECO:0000313" key="5">
    <source>
        <dbReference type="Proteomes" id="UP000305067"/>
    </source>
</evidence>
<protein>
    <recommendedName>
        <fullName evidence="3">HIT-type domain-containing protein</fullName>
    </recommendedName>
</protein>
<dbReference type="PANTHER" id="PTHR15555:SF0">
    <property type="entry name" value="ZINC FINGER HIT DOMAIN-CONTAINING PROTEIN 2"/>
    <property type="match status" value="1"/>
</dbReference>
<evidence type="ECO:0000256" key="2">
    <source>
        <dbReference type="SAM" id="MobiDB-lite"/>
    </source>
</evidence>
<dbReference type="PROSITE" id="PS51083">
    <property type="entry name" value="ZF_HIT"/>
    <property type="match status" value="1"/>
</dbReference>
<organism evidence="4 5">
    <name type="scientific">Pterulicium gracile</name>
    <dbReference type="NCBI Taxonomy" id="1884261"/>
    <lineage>
        <taxon>Eukaryota</taxon>
        <taxon>Fungi</taxon>
        <taxon>Dikarya</taxon>
        <taxon>Basidiomycota</taxon>
        <taxon>Agaricomycotina</taxon>
        <taxon>Agaricomycetes</taxon>
        <taxon>Agaricomycetidae</taxon>
        <taxon>Agaricales</taxon>
        <taxon>Pleurotineae</taxon>
        <taxon>Pterulaceae</taxon>
        <taxon>Pterulicium</taxon>
    </lineage>
</organism>
<feature type="domain" description="HIT-type" evidence="3">
    <location>
        <begin position="14"/>
        <end position="47"/>
    </location>
</feature>
<keyword evidence="1" id="KW-0479">Metal-binding</keyword>
<dbReference type="PANTHER" id="PTHR15555">
    <property type="entry name" value="ZINC FINGER HIT DOMAIN CONTAINING PROTEIN 2 PROTEIN FON -RELATED"/>
    <property type="match status" value="1"/>
</dbReference>
<dbReference type="Gene3D" id="3.30.60.190">
    <property type="match status" value="1"/>
</dbReference>
<dbReference type="STRING" id="1884261.A0A5C3QKR9"/>
<feature type="region of interest" description="Disordered" evidence="2">
    <location>
        <begin position="84"/>
        <end position="107"/>
    </location>
</feature>
<dbReference type="InterPro" id="IPR039646">
    <property type="entry name" value="ZNHIT2"/>
</dbReference>
<dbReference type="InterPro" id="IPR007529">
    <property type="entry name" value="Znf_HIT"/>
</dbReference>
<gene>
    <name evidence="4" type="ORF">BDV98DRAFT_566425</name>
</gene>
<sequence length="374" mass="41986">MSESAASAVDHVVCGLCRRQFSKYHCPTCNVPYCSLICFRSEPHGECSESFYKKEIESGIKTEASKTAEERMKMLELLKKFEEESPSLEDLEDEDEDSDEDEDELSRRMRGLDIDNVAVDDLWAMLNPEERQKFLRALSDEDSELAQALLASEELEKSQQLPWWERPVVVGDEPPEASSSRKRYGVEPSMAPIPTSLLKATPQGHRLSFNLAAISIAYAYLTRTLRVSPLSAVDRDSADHVEIKRLVSQLIPFITERNSTMVYEDIQSVKRGLWARLGADSMERTQYTALLQDASCLIRPNSVVLIGSEDDDTKNHAHRRLVLLVSDLWGVYEGGAANKVNAAAQKLLYYGAQALSLDSNVLRRIAAELARPTL</sequence>
<dbReference type="CDD" id="cd23024">
    <property type="entry name" value="zf-HIT_ZNHIT2-3"/>
    <property type="match status" value="1"/>
</dbReference>
<evidence type="ECO:0000313" key="4">
    <source>
        <dbReference type="EMBL" id="TFL01938.1"/>
    </source>
</evidence>
<name>A0A5C3QKR9_9AGAR</name>
<proteinExistence type="predicted"/>
<evidence type="ECO:0000256" key="1">
    <source>
        <dbReference type="PROSITE-ProRule" id="PRU00453"/>
    </source>
</evidence>
<dbReference type="SUPFAM" id="SSF144232">
    <property type="entry name" value="HIT/MYND zinc finger-like"/>
    <property type="match status" value="1"/>
</dbReference>
<keyword evidence="1" id="KW-0863">Zinc-finger</keyword>
<dbReference type="EMBL" id="ML178823">
    <property type="protein sequence ID" value="TFL01938.1"/>
    <property type="molecule type" value="Genomic_DNA"/>
</dbReference>
<accession>A0A5C3QKR9</accession>
<dbReference type="Proteomes" id="UP000305067">
    <property type="component" value="Unassembled WGS sequence"/>
</dbReference>
<dbReference type="Pfam" id="PF04438">
    <property type="entry name" value="zf-HIT"/>
    <property type="match status" value="1"/>
</dbReference>
<feature type="compositionally biased region" description="Acidic residues" evidence="2">
    <location>
        <begin position="84"/>
        <end position="104"/>
    </location>
</feature>